<dbReference type="Proteomes" id="UP000001887">
    <property type="component" value="Chromosome"/>
</dbReference>
<proteinExistence type="predicted"/>
<feature type="region of interest" description="Disordered" evidence="1">
    <location>
        <begin position="45"/>
        <end position="139"/>
    </location>
</feature>
<name>D2R4Q3_PIRSD</name>
<dbReference type="GO" id="GO:0003677">
    <property type="term" value="F:DNA binding"/>
    <property type="evidence" value="ECO:0007669"/>
    <property type="project" value="UniProtKB-KW"/>
</dbReference>
<protein>
    <submittedName>
        <fullName evidence="3">Cold-shock DNA-binding domain protein</fullName>
    </submittedName>
</protein>
<feature type="domain" description="CSD" evidence="2">
    <location>
        <begin position="1"/>
        <end position="74"/>
    </location>
</feature>
<keyword evidence="4" id="KW-1185">Reference proteome</keyword>
<gene>
    <name evidence="3" type="ordered locus">Psta_2450</name>
</gene>
<organism evidence="3 4">
    <name type="scientific">Pirellula staleyi (strain ATCC 27377 / DSM 6068 / ICPB 4128)</name>
    <name type="common">Pirella staleyi</name>
    <dbReference type="NCBI Taxonomy" id="530564"/>
    <lineage>
        <taxon>Bacteria</taxon>
        <taxon>Pseudomonadati</taxon>
        <taxon>Planctomycetota</taxon>
        <taxon>Planctomycetia</taxon>
        <taxon>Pirellulales</taxon>
        <taxon>Pirellulaceae</taxon>
        <taxon>Pirellula</taxon>
    </lineage>
</organism>
<dbReference type="InterPro" id="IPR002059">
    <property type="entry name" value="CSP_DNA-bd"/>
</dbReference>
<dbReference type="AlphaFoldDB" id="D2R4Q3"/>
<evidence type="ECO:0000259" key="2">
    <source>
        <dbReference type="PROSITE" id="PS51857"/>
    </source>
</evidence>
<dbReference type="InterPro" id="IPR012340">
    <property type="entry name" value="NA-bd_OB-fold"/>
</dbReference>
<feature type="compositionally biased region" description="Low complexity" evidence="1">
    <location>
        <begin position="110"/>
        <end position="126"/>
    </location>
</feature>
<sequence length="139" mass="15388">MQYGIIKSVSFERGFGFIRQQRGLDVYFHATVVVDQAFERIQPDQPVKYELEKRDRDAPKDPREKGPRAIKVELIDRVPGGILAPPPPAQAPKHHPRARQRKPTWRRSIGEPAPSADAPDSSGAEGVTDAGGSDIPSQE</sequence>
<reference evidence="3 4" key="1">
    <citation type="journal article" date="2009" name="Stand. Genomic Sci.">
        <title>Complete genome sequence of Pirellula staleyi type strain (ATCC 27377).</title>
        <authorList>
            <person name="Clum A."/>
            <person name="Tindall B.J."/>
            <person name="Sikorski J."/>
            <person name="Ivanova N."/>
            <person name="Mavrommatis K."/>
            <person name="Lucas S."/>
            <person name="Glavina del Rio T."/>
            <person name="Nolan M."/>
            <person name="Chen F."/>
            <person name="Tice H."/>
            <person name="Pitluck S."/>
            <person name="Cheng J.F."/>
            <person name="Chertkov O."/>
            <person name="Brettin T."/>
            <person name="Han C."/>
            <person name="Detter J.C."/>
            <person name="Kuske C."/>
            <person name="Bruce D."/>
            <person name="Goodwin L."/>
            <person name="Ovchinikova G."/>
            <person name="Pati A."/>
            <person name="Mikhailova N."/>
            <person name="Chen A."/>
            <person name="Palaniappan K."/>
            <person name="Land M."/>
            <person name="Hauser L."/>
            <person name="Chang Y.J."/>
            <person name="Jeffries C.D."/>
            <person name="Chain P."/>
            <person name="Rohde M."/>
            <person name="Goker M."/>
            <person name="Bristow J."/>
            <person name="Eisen J.A."/>
            <person name="Markowitz V."/>
            <person name="Hugenholtz P."/>
            <person name="Kyrpides N.C."/>
            <person name="Klenk H.P."/>
            <person name="Lapidus A."/>
        </authorList>
    </citation>
    <scope>NUCLEOTIDE SEQUENCE [LARGE SCALE GENOMIC DNA]</scope>
    <source>
        <strain evidence="4">ATCC 27377 / DSM 6068 / ICPB 4128</strain>
    </source>
</reference>
<dbReference type="STRING" id="530564.Psta_2450"/>
<feature type="compositionally biased region" description="Basic residues" evidence="1">
    <location>
        <begin position="92"/>
        <end position="105"/>
    </location>
</feature>
<keyword evidence="3" id="KW-0238">DNA-binding</keyword>
<evidence type="ECO:0000313" key="3">
    <source>
        <dbReference type="EMBL" id="ADB17119.1"/>
    </source>
</evidence>
<evidence type="ECO:0000313" key="4">
    <source>
        <dbReference type="Proteomes" id="UP000001887"/>
    </source>
</evidence>
<dbReference type="KEGG" id="psl:Psta_2450"/>
<dbReference type="Pfam" id="PF00313">
    <property type="entry name" value="CSD"/>
    <property type="match status" value="1"/>
</dbReference>
<evidence type="ECO:0000256" key="1">
    <source>
        <dbReference type="SAM" id="MobiDB-lite"/>
    </source>
</evidence>
<dbReference type="OrthoDB" id="9805039at2"/>
<feature type="compositionally biased region" description="Basic and acidic residues" evidence="1">
    <location>
        <begin position="45"/>
        <end position="76"/>
    </location>
</feature>
<dbReference type="eggNOG" id="COG1278">
    <property type="taxonomic scope" value="Bacteria"/>
</dbReference>
<accession>D2R4Q3</accession>
<dbReference type="Gene3D" id="2.40.50.140">
    <property type="entry name" value="Nucleic acid-binding proteins"/>
    <property type="match status" value="1"/>
</dbReference>
<dbReference type="EMBL" id="CP001848">
    <property type="protein sequence ID" value="ADB17119.1"/>
    <property type="molecule type" value="Genomic_DNA"/>
</dbReference>
<dbReference type="PROSITE" id="PS51857">
    <property type="entry name" value="CSD_2"/>
    <property type="match status" value="1"/>
</dbReference>
<dbReference type="HOGENOM" id="CLU_1843267_0_0_0"/>
<dbReference type="SUPFAM" id="SSF50249">
    <property type="entry name" value="Nucleic acid-binding proteins"/>
    <property type="match status" value="1"/>
</dbReference>